<dbReference type="Proteomes" id="UP000199598">
    <property type="component" value="Unassembled WGS sequence"/>
</dbReference>
<keyword evidence="7 10" id="KW-0029">Amino-acid transport</keyword>
<feature type="transmembrane region" description="Helical" evidence="10">
    <location>
        <begin position="201"/>
        <end position="218"/>
    </location>
</feature>
<evidence type="ECO:0000256" key="5">
    <source>
        <dbReference type="ARBA" id="ARBA00022519"/>
    </source>
</evidence>
<evidence type="ECO:0000256" key="2">
    <source>
        <dbReference type="ARBA" id="ARBA00005452"/>
    </source>
</evidence>
<reference evidence="11 12" key="1">
    <citation type="submission" date="2016-10" db="EMBL/GenBank/DDBJ databases">
        <authorList>
            <person name="Varghese N."/>
            <person name="Submissions S."/>
        </authorList>
    </citation>
    <scope>NUCLEOTIDE SEQUENCE [LARGE SCALE GENOMIC DNA]</scope>
    <source>
        <strain evidence="11 12">DSM 16392</strain>
    </source>
</reference>
<gene>
    <name evidence="11" type="ORF">SAMN04488518_10566</name>
</gene>
<dbReference type="InterPro" id="IPR018227">
    <property type="entry name" value="Amino_acid_transport_2"/>
</dbReference>
<feature type="transmembrane region" description="Helical" evidence="10">
    <location>
        <begin position="92"/>
        <end position="115"/>
    </location>
</feature>
<dbReference type="PRINTS" id="PR00166">
    <property type="entry name" value="AROAAPRMEASE"/>
</dbReference>
<sequence length="425" mass="45113">MSEGTQVGGLGKSTATVSPSFLGGAMIIAGTAVGAGMFSVPTVSAGMWSIWAILALAFTWFCMLHSGLMILETNLNYPVGSSFDTMVKDTLGTGWNTINNIAVAFVGYILCYAYISGGGSIVVHTLDATLGVAPPQMLAGLIFALGLAFFVWWSTKAVDRITTILLGGMIITFFMSVTGYTFNMKAAVFFDSDSTMGMGSYFPYLFAAMPFCLASFGYHHNVPSLMKYYGKEPKKILLCLGTGTFLALVLYIVWLFATLGNISRADFGPIIEQGGNIGVLVEALGRAVENTSASNMLSAFGNMAVASSFLGVALGLFDFLADFLKFDDSPAGRAKTAAVTFVPPLIGGIFFPDGFIIAIGYAGLAATVWTAIVPALMVRVSRKKFGNPQFRVWGGDALVWLVFGFGILVAVSHILGMFNALPVYP</sequence>
<proteinExistence type="inferred from homology"/>
<keyword evidence="4 10" id="KW-1003">Cell membrane</keyword>
<dbReference type="Pfam" id="PF03222">
    <property type="entry name" value="Trp_Tyr_perm"/>
    <property type="match status" value="1"/>
</dbReference>
<feature type="transmembrane region" description="Helical" evidence="10">
    <location>
        <begin position="398"/>
        <end position="421"/>
    </location>
</feature>
<feature type="transmembrane region" description="Helical" evidence="10">
    <location>
        <begin position="332"/>
        <end position="351"/>
    </location>
</feature>
<accession>A0A1I3ZGE4</accession>
<feature type="transmembrane region" description="Helical" evidence="10">
    <location>
        <begin position="21"/>
        <end position="42"/>
    </location>
</feature>
<evidence type="ECO:0000256" key="8">
    <source>
        <dbReference type="ARBA" id="ARBA00022989"/>
    </source>
</evidence>
<evidence type="ECO:0000256" key="4">
    <source>
        <dbReference type="ARBA" id="ARBA00022475"/>
    </source>
</evidence>
<evidence type="ECO:0000313" key="11">
    <source>
        <dbReference type="EMBL" id="SFK42656.1"/>
    </source>
</evidence>
<feature type="transmembrane region" description="Helical" evidence="10">
    <location>
        <begin position="357"/>
        <end position="378"/>
    </location>
</feature>
<dbReference type="InterPro" id="IPR013059">
    <property type="entry name" value="Trp_tyr_transpt"/>
</dbReference>
<evidence type="ECO:0000313" key="12">
    <source>
        <dbReference type="Proteomes" id="UP000199598"/>
    </source>
</evidence>
<evidence type="ECO:0000256" key="3">
    <source>
        <dbReference type="ARBA" id="ARBA00022448"/>
    </source>
</evidence>
<keyword evidence="6 10" id="KW-0812">Transmembrane</keyword>
<dbReference type="RefSeq" id="WP_093519275.1">
    <property type="nucleotide sequence ID" value="NZ_FOSK01000005.1"/>
</dbReference>
<comment type="similarity">
    <text evidence="2 10">Belongs to the amino acid/polyamine transporter 2 family. Mtr/TnaB/TyrP permease subfamily.</text>
</comment>
<evidence type="ECO:0000256" key="1">
    <source>
        <dbReference type="ARBA" id="ARBA00004429"/>
    </source>
</evidence>
<evidence type="ECO:0000256" key="7">
    <source>
        <dbReference type="ARBA" id="ARBA00022970"/>
    </source>
</evidence>
<feature type="transmembrane region" description="Helical" evidence="10">
    <location>
        <begin position="161"/>
        <end position="181"/>
    </location>
</feature>
<keyword evidence="3 10" id="KW-0813">Transport</keyword>
<comment type="caution">
    <text evidence="11">The sequence shown here is derived from an EMBL/GenBank/DDBJ whole genome shotgun (WGS) entry which is preliminary data.</text>
</comment>
<comment type="function">
    <text evidence="10">Involved in transporting aromatic amino acids across the cytoplasmic membrane.</text>
</comment>
<keyword evidence="8 10" id="KW-1133">Transmembrane helix</keyword>
<evidence type="ECO:0000256" key="6">
    <source>
        <dbReference type="ARBA" id="ARBA00022692"/>
    </source>
</evidence>
<dbReference type="Gene3D" id="1.20.1740.10">
    <property type="entry name" value="Amino acid/polyamine transporter I"/>
    <property type="match status" value="1"/>
</dbReference>
<dbReference type="PANTHER" id="PTHR46997">
    <property type="entry name" value="LOW AFFINITY TRYPTOPHAN PERMEASE-RELATED"/>
    <property type="match status" value="1"/>
</dbReference>
<feature type="transmembrane region" description="Helical" evidence="10">
    <location>
        <begin position="238"/>
        <end position="257"/>
    </location>
</feature>
<organism evidence="11 12">
    <name type="scientific">Pseudovibrio ascidiaceicola</name>
    <dbReference type="NCBI Taxonomy" id="285279"/>
    <lineage>
        <taxon>Bacteria</taxon>
        <taxon>Pseudomonadati</taxon>
        <taxon>Pseudomonadota</taxon>
        <taxon>Alphaproteobacteria</taxon>
        <taxon>Hyphomicrobiales</taxon>
        <taxon>Stappiaceae</taxon>
        <taxon>Pseudovibrio</taxon>
    </lineage>
</organism>
<comment type="subcellular location">
    <subcellularLocation>
        <location evidence="1 10">Cell inner membrane</location>
        <topology evidence="1 10">Multi-pass membrane protein</topology>
    </subcellularLocation>
</comment>
<dbReference type="NCBIfam" id="NF007789">
    <property type="entry name" value="PRK10483.1"/>
    <property type="match status" value="1"/>
</dbReference>
<keyword evidence="12" id="KW-1185">Reference proteome</keyword>
<dbReference type="EMBL" id="FOSK01000005">
    <property type="protein sequence ID" value="SFK42656.1"/>
    <property type="molecule type" value="Genomic_DNA"/>
</dbReference>
<keyword evidence="5 10" id="KW-0997">Cell inner membrane</keyword>
<dbReference type="PANTHER" id="PTHR46997:SF1">
    <property type="entry name" value="LOW AFFINITY TRYPTOPHAN PERMEASE-RELATED"/>
    <property type="match status" value="1"/>
</dbReference>
<dbReference type="NCBIfam" id="TIGR00837">
    <property type="entry name" value="araaP"/>
    <property type="match status" value="1"/>
</dbReference>
<protein>
    <recommendedName>
        <fullName evidence="10">Aromatic amino acid permease</fullName>
    </recommendedName>
</protein>
<evidence type="ECO:0000256" key="9">
    <source>
        <dbReference type="ARBA" id="ARBA00023136"/>
    </source>
</evidence>
<feature type="transmembrane region" description="Helical" evidence="10">
    <location>
        <begin position="135"/>
        <end position="154"/>
    </location>
</feature>
<keyword evidence="9 10" id="KW-0472">Membrane</keyword>
<evidence type="ECO:0000256" key="10">
    <source>
        <dbReference type="RuleBase" id="RU367149"/>
    </source>
</evidence>
<feature type="transmembrane region" description="Helical" evidence="10">
    <location>
        <begin position="48"/>
        <end position="71"/>
    </location>
</feature>
<name>A0A1I3ZGE4_9HYPH</name>
<feature type="transmembrane region" description="Helical" evidence="10">
    <location>
        <begin position="299"/>
        <end position="320"/>
    </location>
</feature>